<dbReference type="Proteomes" id="UP001202717">
    <property type="component" value="Chromosome"/>
</dbReference>
<evidence type="ECO:0000256" key="3">
    <source>
        <dbReference type="ARBA" id="ARBA00022679"/>
    </source>
</evidence>
<keyword evidence="5" id="KW-0732">Signal</keyword>
<accession>A0ABY7RYK7</accession>
<sequence>MTISIYLFNSIVFVFASWTIGLVINNAIKNMAFYSRFSHFNFIKKESTYRAIGMTSFKWILKNSFFKYFNQKLKFESRPSISQLHDIRKEMTYSEIGHLIGFIFILIVMILKLRDGHVTYAAILFICNIIFNLYPSLLQQQNKKQIDRILKR</sequence>
<evidence type="ECO:0000313" key="14">
    <source>
        <dbReference type="EMBL" id="WCO02118.1"/>
    </source>
</evidence>
<feature type="transmembrane region" description="Helical" evidence="13">
    <location>
        <begin position="6"/>
        <end position="28"/>
    </location>
</feature>
<evidence type="ECO:0000256" key="7">
    <source>
        <dbReference type="ARBA" id="ARBA00023136"/>
    </source>
</evidence>
<evidence type="ECO:0000256" key="9">
    <source>
        <dbReference type="ARBA" id="ARBA00023588"/>
    </source>
</evidence>
<keyword evidence="6 13" id="KW-1133">Transmembrane helix</keyword>
<evidence type="ECO:0000256" key="6">
    <source>
        <dbReference type="ARBA" id="ARBA00022989"/>
    </source>
</evidence>
<evidence type="ECO:0000313" key="15">
    <source>
        <dbReference type="Proteomes" id="UP001202717"/>
    </source>
</evidence>
<keyword evidence="2" id="KW-1003">Cell membrane</keyword>
<dbReference type="InterPro" id="IPR044021">
    <property type="entry name" value="CrtO"/>
</dbReference>
<keyword evidence="15" id="KW-1185">Reference proteome</keyword>
<dbReference type="RefSeq" id="WP_249995138.1">
    <property type="nucleotide sequence ID" value="NZ_CP116221.1"/>
</dbReference>
<dbReference type="Pfam" id="PF18927">
    <property type="entry name" value="CrtO"/>
    <property type="match status" value="1"/>
</dbReference>
<comment type="similarity">
    <text evidence="10">Belongs to the acyltransferase CrtO family.</text>
</comment>
<proteinExistence type="inferred from homology"/>
<comment type="subcellular location">
    <subcellularLocation>
        <location evidence="1">Cell membrane</location>
        <topology evidence="1">Single-pass membrane protein</topology>
    </subcellularLocation>
</comment>
<feature type="transmembrane region" description="Helical" evidence="13">
    <location>
        <begin position="119"/>
        <end position="138"/>
    </location>
</feature>
<gene>
    <name evidence="14" type="ORF">MUN68_001210</name>
</gene>
<keyword evidence="7 13" id="KW-0472">Membrane</keyword>
<comment type="function">
    <text evidence="12">Catalyzes the acylation of glycosyl-4,4'-diaponeurosporenoate, i.e. the esterification of glucose at the C6'' position with the carboxyl group of the C(15) fatty acid 12-methyltetradecanoic acid, to yield staphyloxanthin. This is the last step in the biosynthesis of this orange pigment, present in most staphylococci strains.</text>
</comment>
<evidence type="ECO:0000256" key="12">
    <source>
        <dbReference type="ARBA" id="ARBA00025324"/>
    </source>
</evidence>
<dbReference type="EMBL" id="CP116221">
    <property type="protein sequence ID" value="WCO02118.1"/>
    <property type="molecule type" value="Genomic_DNA"/>
</dbReference>
<evidence type="ECO:0000256" key="8">
    <source>
        <dbReference type="ARBA" id="ARBA00023315"/>
    </source>
</evidence>
<protein>
    <recommendedName>
        <fullName evidence="11">Glycosyl-4,4'-diaponeurosporenoate acyltransferase</fullName>
    </recommendedName>
</protein>
<evidence type="ECO:0000256" key="10">
    <source>
        <dbReference type="ARBA" id="ARBA00023603"/>
    </source>
</evidence>
<keyword evidence="4 13" id="KW-0812">Transmembrane</keyword>
<keyword evidence="3" id="KW-0808">Transferase</keyword>
<organism evidence="14 15">
    <name type="scientific">Psychroserpens ponticola</name>
    <dbReference type="NCBI Taxonomy" id="2932268"/>
    <lineage>
        <taxon>Bacteria</taxon>
        <taxon>Pseudomonadati</taxon>
        <taxon>Bacteroidota</taxon>
        <taxon>Flavobacteriia</taxon>
        <taxon>Flavobacteriales</taxon>
        <taxon>Flavobacteriaceae</taxon>
        <taxon>Psychroserpens</taxon>
    </lineage>
</organism>
<reference evidence="14 15" key="1">
    <citation type="submission" date="2023-01" db="EMBL/GenBank/DDBJ databases">
        <title>Psychroserpens ponticola sp. nov., isolated from seawater.</title>
        <authorList>
            <person name="Kristyanto S."/>
            <person name="Jung J."/>
            <person name="Kim J.M."/>
            <person name="Jeon C.O."/>
        </authorList>
    </citation>
    <scope>NUCLEOTIDE SEQUENCE [LARGE SCALE GENOMIC DNA]</scope>
    <source>
        <strain evidence="14 15">MSW6</strain>
    </source>
</reference>
<comment type="pathway">
    <text evidence="9">Carotenoid biosynthesis; staphyloxanthin biosynthesis; staphyloxanthin from farnesyl diphosphate: step 5/5.</text>
</comment>
<evidence type="ECO:0000256" key="13">
    <source>
        <dbReference type="SAM" id="Phobius"/>
    </source>
</evidence>
<evidence type="ECO:0000256" key="5">
    <source>
        <dbReference type="ARBA" id="ARBA00022729"/>
    </source>
</evidence>
<name>A0ABY7RYK7_9FLAO</name>
<keyword evidence="8" id="KW-0012">Acyltransferase</keyword>
<evidence type="ECO:0000256" key="11">
    <source>
        <dbReference type="ARBA" id="ARBA00023667"/>
    </source>
</evidence>
<evidence type="ECO:0000256" key="1">
    <source>
        <dbReference type="ARBA" id="ARBA00004162"/>
    </source>
</evidence>
<evidence type="ECO:0000256" key="2">
    <source>
        <dbReference type="ARBA" id="ARBA00022475"/>
    </source>
</evidence>
<feature type="transmembrane region" description="Helical" evidence="13">
    <location>
        <begin position="96"/>
        <end position="113"/>
    </location>
</feature>
<evidence type="ECO:0000256" key="4">
    <source>
        <dbReference type="ARBA" id="ARBA00022692"/>
    </source>
</evidence>